<dbReference type="Pfam" id="PF08239">
    <property type="entry name" value="SH3_3"/>
    <property type="match status" value="1"/>
</dbReference>
<proteinExistence type="predicted"/>
<dbReference type="InterPro" id="IPR003646">
    <property type="entry name" value="SH3-like_bac-type"/>
</dbReference>
<accession>A0A7K1L3V4</accession>
<dbReference type="Proteomes" id="UP000432015">
    <property type="component" value="Unassembled WGS sequence"/>
</dbReference>
<dbReference type="EMBL" id="WOFH01000007">
    <property type="protein sequence ID" value="MUN39089.1"/>
    <property type="molecule type" value="Genomic_DNA"/>
</dbReference>
<organism evidence="3 4">
    <name type="scientific">Actinomadura litoris</name>
    <dbReference type="NCBI Taxonomy" id="2678616"/>
    <lineage>
        <taxon>Bacteria</taxon>
        <taxon>Bacillati</taxon>
        <taxon>Actinomycetota</taxon>
        <taxon>Actinomycetes</taxon>
        <taxon>Streptosporangiales</taxon>
        <taxon>Thermomonosporaceae</taxon>
        <taxon>Actinomadura</taxon>
    </lineage>
</organism>
<dbReference type="Gene3D" id="2.30.30.40">
    <property type="entry name" value="SH3 Domains"/>
    <property type="match status" value="1"/>
</dbReference>
<dbReference type="RefSeq" id="WP_156218264.1">
    <property type="nucleotide sequence ID" value="NZ_WOFH01000007.1"/>
</dbReference>
<feature type="chain" id="PRO_5029665395" evidence="1">
    <location>
        <begin position="29"/>
        <end position="123"/>
    </location>
</feature>
<keyword evidence="4" id="KW-1185">Reference proteome</keyword>
<protein>
    <submittedName>
        <fullName evidence="3">SH3 domain-containing protein</fullName>
    </submittedName>
</protein>
<feature type="signal peptide" evidence="1">
    <location>
        <begin position="1"/>
        <end position="28"/>
    </location>
</feature>
<evidence type="ECO:0000313" key="3">
    <source>
        <dbReference type="EMBL" id="MUN39089.1"/>
    </source>
</evidence>
<sequence>MKHQHRVAAIVLAGVVGAGGAAVSPALADPGHRPDAQAPAAPAVAAYPRGKVISHGRLAVRAKPTTKSKRLRWLQPGQVISIKCWVKGQAVHGDSKWYRLPTTKREYVSAHYIKIIKGKVKHC</sequence>
<comment type="caution">
    <text evidence="3">The sequence shown here is derived from an EMBL/GenBank/DDBJ whole genome shotgun (WGS) entry which is preliminary data.</text>
</comment>
<name>A0A7K1L3V4_9ACTN</name>
<reference evidence="3 4" key="1">
    <citation type="submission" date="2019-11" db="EMBL/GenBank/DDBJ databases">
        <authorList>
            <person name="Cao P."/>
        </authorList>
    </citation>
    <scope>NUCLEOTIDE SEQUENCE [LARGE SCALE GENOMIC DNA]</scope>
    <source>
        <strain evidence="3 4">NEAU-AAG5</strain>
    </source>
</reference>
<evidence type="ECO:0000256" key="1">
    <source>
        <dbReference type="SAM" id="SignalP"/>
    </source>
</evidence>
<keyword evidence="1" id="KW-0732">Signal</keyword>
<feature type="domain" description="SH3b" evidence="2">
    <location>
        <begin position="57"/>
        <end position="114"/>
    </location>
</feature>
<gene>
    <name evidence="3" type="ORF">GNZ18_21155</name>
</gene>
<evidence type="ECO:0000259" key="2">
    <source>
        <dbReference type="Pfam" id="PF08239"/>
    </source>
</evidence>
<dbReference type="AlphaFoldDB" id="A0A7K1L3V4"/>
<evidence type="ECO:0000313" key="4">
    <source>
        <dbReference type="Proteomes" id="UP000432015"/>
    </source>
</evidence>